<protein>
    <recommendedName>
        <fullName evidence="2">Nucleolus and neural progenitor protein-like N-terminal domain-containing protein</fullName>
    </recommendedName>
</protein>
<feature type="region of interest" description="Disordered" evidence="1">
    <location>
        <begin position="22"/>
        <end position="147"/>
    </location>
</feature>
<accession>A0A8J4V2S0</accession>
<feature type="compositionally biased region" description="Low complexity" evidence="1">
    <location>
        <begin position="38"/>
        <end position="59"/>
    </location>
</feature>
<organism evidence="3 4">
    <name type="scientific">Polysphondylium violaceum</name>
    <dbReference type="NCBI Taxonomy" id="133409"/>
    <lineage>
        <taxon>Eukaryota</taxon>
        <taxon>Amoebozoa</taxon>
        <taxon>Evosea</taxon>
        <taxon>Eumycetozoa</taxon>
        <taxon>Dictyostelia</taxon>
        <taxon>Dictyosteliales</taxon>
        <taxon>Dictyosteliaceae</taxon>
        <taxon>Polysphondylium</taxon>
    </lineage>
</organism>
<evidence type="ECO:0000313" key="4">
    <source>
        <dbReference type="Proteomes" id="UP000695562"/>
    </source>
</evidence>
<comment type="caution">
    <text evidence="3">The sequence shown here is derived from an EMBL/GenBank/DDBJ whole genome shotgun (WGS) entry which is preliminary data.</text>
</comment>
<dbReference type="OrthoDB" id="10648022at2759"/>
<feature type="compositionally biased region" description="Basic and acidic residues" evidence="1">
    <location>
        <begin position="60"/>
        <end position="74"/>
    </location>
</feature>
<sequence>MSSNDTGLKKIASSSILSLVKQTPLLSKKQPLNKNKNKNNNNNNNNDNNNNNNNNNNQNKNKDIKNITGIKRENGQINTPVSDLSSSYHQNKKQKKSDQLDSNNSNNNNSRNNVVLSNNKDKDTKKESSNEEIKVSGDNESTTTTTTLNTISKKEERKFKAIINNITSESTTTINFIQEFDKLFYCPNIDEKKKKKDATASLINHTTKTTITEINEIISNLSTSFQVPTDIVNELTLFSKIISRYSTIQRKFISYKYLKFSKKKIQKTYQLLQSDEMKKLFDTLTEANNDTTNTRIPSKEFILQLIVYLNTIYDEIILTGSVMMEGGNQIGKYLIVGHFAKLSMLCMACLAKIHTFFQSVNQSIINASLKLAALSNSLPRCQ</sequence>
<evidence type="ECO:0000313" key="3">
    <source>
        <dbReference type="EMBL" id="KAF2078675.1"/>
    </source>
</evidence>
<evidence type="ECO:0000259" key="2">
    <source>
        <dbReference type="Pfam" id="PF14780"/>
    </source>
</evidence>
<dbReference type="EMBL" id="AJWJ01000001">
    <property type="protein sequence ID" value="KAF2078675.1"/>
    <property type="molecule type" value="Genomic_DNA"/>
</dbReference>
<feature type="compositionally biased region" description="Low complexity" evidence="1">
    <location>
        <begin position="102"/>
        <end position="118"/>
    </location>
</feature>
<dbReference type="InterPro" id="IPR027951">
    <property type="entry name" value="Nepro_N"/>
</dbReference>
<gene>
    <name evidence="3" type="ORF">CYY_000046</name>
</gene>
<dbReference type="Pfam" id="PF14780">
    <property type="entry name" value="NEPRO_N"/>
    <property type="match status" value="1"/>
</dbReference>
<feature type="domain" description="Nucleolus and neural progenitor protein-like N-terminal" evidence="2">
    <location>
        <begin position="204"/>
        <end position="365"/>
    </location>
</feature>
<feature type="compositionally biased region" description="Basic and acidic residues" evidence="1">
    <location>
        <begin position="119"/>
        <end position="137"/>
    </location>
</feature>
<feature type="compositionally biased region" description="Polar residues" evidence="1">
    <location>
        <begin position="75"/>
        <end position="89"/>
    </location>
</feature>
<name>A0A8J4V2S0_9MYCE</name>
<evidence type="ECO:0000256" key="1">
    <source>
        <dbReference type="SAM" id="MobiDB-lite"/>
    </source>
</evidence>
<reference evidence="3" key="1">
    <citation type="submission" date="2020-01" db="EMBL/GenBank/DDBJ databases">
        <title>Development of genomics and gene disruption for Polysphondylium violaceum indicates a role for the polyketide synthase stlB in stalk morphogenesis.</title>
        <authorList>
            <person name="Narita B."/>
            <person name="Kawabe Y."/>
            <person name="Kin K."/>
            <person name="Saito T."/>
            <person name="Gibbs R."/>
            <person name="Kuspa A."/>
            <person name="Muzny D."/>
            <person name="Queller D."/>
            <person name="Richards S."/>
            <person name="Strassman J."/>
            <person name="Sucgang R."/>
            <person name="Worley K."/>
            <person name="Schaap P."/>
        </authorList>
    </citation>
    <scope>NUCLEOTIDE SEQUENCE</scope>
    <source>
        <strain evidence="3">QSvi11</strain>
    </source>
</reference>
<dbReference type="Proteomes" id="UP000695562">
    <property type="component" value="Unassembled WGS sequence"/>
</dbReference>
<dbReference type="AlphaFoldDB" id="A0A8J4V2S0"/>
<keyword evidence="4" id="KW-1185">Reference proteome</keyword>
<proteinExistence type="predicted"/>